<name>A0ABR4FJF4_9EURO</name>
<sequence>MRFVVLFSHLASTAFAIDTWGEAFTRMYGECGSECAATEFKDLADCGDPASSDSKRCYCEAWATMPYGSNEFALCMADCDVNTADLDFTQWINDIEDVCDNDYGSPDYDSDIDEAETGDTSSTTTSAMPTSSSSADSEDETGGPSPSPTDDPNDTDPEAEDQEATPTPAPDAATTLSSSRVAIAAGLFAFVGYAL</sequence>
<protein>
    <recommendedName>
        <fullName evidence="5">Extracellular membrane protein CFEM domain-containing protein</fullName>
    </recommendedName>
</protein>
<dbReference type="EMBL" id="JBFTWV010000243">
    <property type="protein sequence ID" value="KAL2783359.1"/>
    <property type="molecule type" value="Genomic_DNA"/>
</dbReference>
<evidence type="ECO:0000256" key="2">
    <source>
        <dbReference type="SAM" id="SignalP"/>
    </source>
</evidence>
<evidence type="ECO:0000313" key="3">
    <source>
        <dbReference type="EMBL" id="KAL2783359.1"/>
    </source>
</evidence>
<accession>A0ABR4FJF4</accession>
<evidence type="ECO:0008006" key="5">
    <source>
        <dbReference type="Google" id="ProtNLM"/>
    </source>
</evidence>
<reference evidence="3 4" key="1">
    <citation type="submission" date="2024-07" db="EMBL/GenBank/DDBJ databases">
        <title>Section-level genome sequencing and comparative genomics of Aspergillus sections Usti and Cavernicolus.</title>
        <authorList>
            <consortium name="Lawrence Berkeley National Laboratory"/>
            <person name="Nybo J.L."/>
            <person name="Vesth T.C."/>
            <person name="Theobald S."/>
            <person name="Frisvad J.C."/>
            <person name="Larsen T.O."/>
            <person name="Kjaerboelling I."/>
            <person name="Rothschild-Mancinelli K."/>
            <person name="Lyhne E.K."/>
            <person name="Kogle M.E."/>
            <person name="Barry K."/>
            <person name="Clum A."/>
            <person name="Na H."/>
            <person name="Ledsgaard L."/>
            <person name="Lin J."/>
            <person name="Lipzen A."/>
            <person name="Kuo A."/>
            <person name="Riley R."/>
            <person name="Mondo S."/>
            <person name="Labutti K."/>
            <person name="Haridas S."/>
            <person name="Pangalinan J."/>
            <person name="Salamov A.A."/>
            <person name="Simmons B.A."/>
            <person name="Magnuson J.K."/>
            <person name="Chen J."/>
            <person name="Drula E."/>
            <person name="Henrissat B."/>
            <person name="Wiebenga A."/>
            <person name="Lubbers R.J."/>
            <person name="Gomes A.C."/>
            <person name="Makela M.R."/>
            <person name="Stajich J."/>
            <person name="Grigoriev I.V."/>
            <person name="Mortensen U.H."/>
            <person name="De Vries R.P."/>
            <person name="Baker S.E."/>
            <person name="Andersen M.R."/>
        </authorList>
    </citation>
    <scope>NUCLEOTIDE SEQUENCE [LARGE SCALE GENOMIC DNA]</scope>
    <source>
        <strain evidence="3 4">CBS 209.92</strain>
    </source>
</reference>
<feature type="compositionally biased region" description="Acidic residues" evidence="1">
    <location>
        <begin position="151"/>
        <end position="163"/>
    </location>
</feature>
<keyword evidence="4" id="KW-1185">Reference proteome</keyword>
<feature type="signal peptide" evidence="2">
    <location>
        <begin position="1"/>
        <end position="16"/>
    </location>
</feature>
<feature type="compositionally biased region" description="Acidic residues" evidence="1">
    <location>
        <begin position="108"/>
        <end position="117"/>
    </location>
</feature>
<organism evidence="3 4">
    <name type="scientific">Aspergillus keveii</name>
    <dbReference type="NCBI Taxonomy" id="714993"/>
    <lineage>
        <taxon>Eukaryota</taxon>
        <taxon>Fungi</taxon>
        <taxon>Dikarya</taxon>
        <taxon>Ascomycota</taxon>
        <taxon>Pezizomycotina</taxon>
        <taxon>Eurotiomycetes</taxon>
        <taxon>Eurotiomycetidae</taxon>
        <taxon>Eurotiales</taxon>
        <taxon>Aspergillaceae</taxon>
        <taxon>Aspergillus</taxon>
        <taxon>Aspergillus subgen. Nidulantes</taxon>
    </lineage>
</organism>
<comment type="caution">
    <text evidence="3">The sequence shown here is derived from an EMBL/GenBank/DDBJ whole genome shotgun (WGS) entry which is preliminary data.</text>
</comment>
<proteinExistence type="predicted"/>
<evidence type="ECO:0000256" key="1">
    <source>
        <dbReference type="SAM" id="MobiDB-lite"/>
    </source>
</evidence>
<feature type="region of interest" description="Disordered" evidence="1">
    <location>
        <begin position="104"/>
        <end position="175"/>
    </location>
</feature>
<feature type="chain" id="PRO_5046617810" description="Extracellular membrane protein CFEM domain-containing protein" evidence="2">
    <location>
        <begin position="17"/>
        <end position="195"/>
    </location>
</feature>
<gene>
    <name evidence="3" type="ORF">BJX66DRAFT_345005</name>
</gene>
<keyword evidence="2" id="KW-0732">Signal</keyword>
<feature type="compositionally biased region" description="Low complexity" evidence="1">
    <location>
        <begin position="120"/>
        <end position="135"/>
    </location>
</feature>
<dbReference type="Proteomes" id="UP001610563">
    <property type="component" value="Unassembled WGS sequence"/>
</dbReference>
<feature type="compositionally biased region" description="Low complexity" evidence="1">
    <location>
        <begin position="164"/>
        <end position="175"/>
    </location>
</feature>
<evidence type="ECO:0000313" key="4">
    <source>
        <dbReference type="Proteomes" id="UP001610563"/>
    </source>
</evidence>